<name>A0AAV6TRK6_9ARAC</name>
<protein>
    <submittedName>
        <fullName evidence="1">Uncharacterized protein</fullName>
    </submittedName>
</protein>
<sequence>MHKKLQGGRAGGVVRKGLLDIVKPLQTLVRDDNLLGRDPQVPIGDIAVYKGVGSVMGQFKVLPEENLHSSISLCHHTNPYSGKN</sequence>
<gene>
    <name evidence="1" type="ORF">JTE90_021703</name>
</gene>
<keyword evidence="2" id="KW-1185">Reference proteome</keyword>
<organism evidence="1 2">
    <name type="scientific">Oedothorax gibbosus</name>
    <dbReference type="NCBI Taxonomy" id="931172"/>
    <lineage>
        <taxon>Eukaryota</taxon>
        <taxon>Metazoa</taxon>
        <taxon>Ecdysozoa</taxon>
        <taxon>Arthropoda</taxon>
        <taxon>Chelicerata</taxon>
        <taxon>Arachnida</taxon>
        <taxon>Araneae</taxon>
        <taxon>Araneomorphae</taxon>
        <taxon>Entelegynae</taxon>
        <taxon>Araneoidea</taxon>
        <taxon>Linyphiidae</taxon>
        <taxon>Erigoninae</taxon>
        <taxon>Oedothorax</taxon>
    </lineage>
</organism>
<proteinExistence type="predicted"/>
<dbReference type="Proteomes" id="UP000827092">
    <property type="component" value="Unassembled WGS sequence"/>
</dbReference>
<evidence type="ECO:0000313" key="2">
    <source>
        <dbReference type="Proteomes" id="UP000827092"/>
    </source>
</evidence>
<dbReference type="EMBL" id="JAFNEN010001293">
    <property type="protein sequence ID" value="KAG8174193.1"/>
    <property type="molecule type" value="Genomic_DNA"/>
</dbReference>
<accession>A0AAV6TRK6</accession>
<dbReference type="AlphaFoldDB" id="A0AAV6TRK6"/>
<comment type="caution">
    <text evidence="1">The sequence shown here is derived from an EMBL/GenBank/DDBJ whole genome shotgun (WGS) entry which is preliminary data.</text>
</comment>
<evidence type="ECO:0000313" key="1">
    <source>
        <dbReference type="EMBL" id="KAG8174193.1"/>
    </source>
</evidence>
<reference evidence="1 2" key="1">
    <citation type="journal article" date="2022" name="Nat. Ecol. Evol.">
        <title>A masculinizing supergene underlies an exaggerated male reproductive morph in a spider.</title>
        <authorList>
            <person name="Hendrickx F."/>
            <person name="De Corte Z."/>
            <person name="Sonet G."/>
            <person name="Van Belleghem S.M."/>
            <person name="Kostlbacher S."/>
            <person name="Vangestel C."/>
        </authorList>
    </citation>
    <scope>NUCLEOTIDE SEQUENCE [LARGE SCALE GENOMIC DNA]</scope>
    <source>
        <strain evidence="1">W744_W776</strain>
    </source>
</reference>